<comment type="caution">
    <text evidence="1">The sequence shown here is derived from an EMBL/GenBank/DDBJ whole genome shotgun (WGS) entry which is preliminary data.</text>
</comment>
<accession>A0A4T1ZSB5</accession>
<keyword evidence="2" id="KW-1185">Reference proteome</keyword>
<gene>
    <name evidence="1" type="ORF">D8779_20360</name>
</gene>
<evidence type="ECO:0000313" key="2">
    <source>
        <dbReference type="Proteomes" id="UP000307541"/>
    </source>
</evidence>
<name>A0A4T1ZSB5_9PSED</name>
<dbReference type="OrthoDB" id="9155338at2"/>
<sequence length="130" mass="15099">MHLVIHFESRLFDISDEPENSINPTRGISFLLWLRSRVHAHLNMSAPEPEDWGWYSNVEWQGRNYMIGACAHESPDGNHEWILQIEKFRSFKERLMGKAKLSPEDPCYSYIYTLVAEEPSFTEIAVVCGP</sequence>
<proteinExistence type="predicted"/>
<protein>
    <submittedName>
        <fullName evidence="1">Uncharacterized protein</fullName>
    </submittedName>
</protein>
<dbReference type="EMBL" id="RFLV01000009">
    <property type="protein sequence ID" value="TIH06229.1"/>
    <property type="molecule type" value="Genomic_DNA"/>
</dbReference>
<reference evidence="1 2" key="1">
    <citation type="submission" date="2018-10" db="EMBL/GenBank/DDBJ databases">
        <title>Pseudomonas leptonychotis sp. nov., isolated from Weddell seals in Antarctica.</title>
        <authorList>
            <person name="Novakova D."/>
            <person name="Svec P."/>
            <person name="Kralova S."/>
            <person name="Kristofova L."/>
            <person name="Zeman M."/>
            <person name="Pantucek R."/>
            <person name="Maslanova I."/>
            <person name="Sedlacek I."/>
        </authorList>
    </citation>
    <scope>NUCLEOTIDE SEQUENCE [LARGE SCALE GENOMIC DNA]</scope>
    <source>
        <strain evidence="1 2">CCM 8849</strain>
    </source>
</reference>
<dbReference type="Proteomes" id="UP000307541">
    <property type="component" value="Unassembled WGS sequence"/>
</dbReference>
<organism evidence="1 2">
    <name type="scientific">Pseudomonas leptonychotis</name>
    <dbReference type="NCBI Taxonomy" id="2448482"/>
    <lineage>
        <taxon>Bacteria</taxon>
        <taxon>Pseudomonadati</taxon>
        <taxon>Pseudomonadota</taxon>
        <taxon>Gammaproteobacteria</taxon>
        <taxon>Pseudomonadales</taxon>
        <taxon>Pseudomonadaceae</taxon>
        <taxon>Pseudomonas</taxon>
    </lineage>
</organism>
<dbReference type="AlphaFoldDB" id="A0A4T1ZSB5"/>
<evidence type="ECO:0000313" key="1">
    <source>
        <dbReference type="EMBL" id="TIH06229.1"/>
    </source>
</evidence>